<reference evidence="1 3" key="1">
    <citation type="journal article" date="2019" name="Nat. Ecol. Evol.">
        <title>Megaphylogeny resolves global patterns of mushroom evolution.</title>
        <authorList>
            <person name="Varga T."/>
            <person name="Krizsan K."/>
            <person name="Foldi C."/>
            <person name="Dima B."/>
            <person name="Sanchez-Garcia M."/>
            <person name="Sanchez-Ramirez S."/>
            <person name="Szollosi G.J."/>
            <person name="Szarkandi J.G."/>
            <person name="Papp V."/>
            <person name="Albert L."/>
            <person name="Andreopoulos W."/>
            <person name="Angelini C."/>
            <person name="Antonin V."/>
            <person name="Barry K.W."/>
            <person name="Bougher N.L."/>
            <person name="Buchanan P."/>
            <person name="Buyck B."/>
            <person name="Bense V."/>
            <person name="Catcheside P."/>
            <person name="Chovatia M."/>
            <person name="Cooper J."/>
            <person name="Damon W."/>
            <person name="Desjardin D."/>
            <person name="Finy P."/>
            <person name="Geml J."/>
            <person name="Haridas S."/>
            <person name="Hughes K."/>
            <person name="Justo A."/>
            <person name="Karasinski D."/>
            <person name="Kautmanova I."/>
            <person name="Kiss B."/>
            <person name="Kocsube S."/>
            <person name="Kotiranta H."/>
            <person name="LaButti K.M."/>
            <person name="Lechner B.E."/>
            <person name="Liimatainen K."/>
            <person name="Lipzen A."/>
            <person name="Lukacs Z."/>
            <person name="Mihaltcheva S."/>
            <person name="Morgado L.N."/>
            <person name="Niskanen T."/>
            <person name="Noordeloos M.E."/>
            <person name="Ohm R.A."/>
            <person name="Ortiz-Santana B."/>
            <person name="Ovrebo C."/>
            <person name="Racz N."/>
            <person name="Riley R."/>
            <person name="Savchenko A."/>
            <person name="Shiryaev A."/>
            <person name="Soop K."/>
            <person name="Spirin V."/>
            <person name="Szebenyi C."/>
            <person name="Tomsovsky M."/>
            <person name="Tulloss R.E."/>
            <person name="Uehling J."/>
            <person name="Grigoriev I.V."/>
            <person name="Vagvolgyi C."/>
            <person name="Papp T."/>
            <person name="Martin F.M."/>
            <person name="Miettinen O."/>
            <person name="Hibbett D.S."/>
            <person name="Nagy L.G."/>
        </authorList>
    </citation>
    <scope>NUCLEOTIDE SEQUENCE [LARGE SCALE GENOMIC DNA]</scope>
    <source>
        <strain evidence="1 3">CBS 962.96</strain>
    </source>
</reference>
<accession>A0A4S8LEU6</accession>
<protein>
    <submittedName>
        <fullName evidence="1">Uncharacterized protein</fullName>
    </submittedName>
</protein>
<organism evidence="1 3">
    <name type="scientific">Dendrothele bispora (strain CBS 962.96)</name>
    <dbReference type="NCBI Taxonomy" id="1314807"/>
    <lineage>
        <taxon>Eukaryota</taxon>
        <taxon>Fungi</taxon>
        <taxon>Dikarya</taxon>
        <taxon>Basidiomycota</taxon>
        <taxon>Agaricomycotina</taxon>
        <taxon>Agaricomycetes</taxon>
        <taxon>Agaricomycetidae</taxon>
        <taxon>Agaricales</taxon>
        <taxon>Agaricales incertae sedis</taxon>
        <taxon>Dendrothele</taxon>
    </lineage>
</organism>
<evidence type="ECO:0000313" key="1">
    <source>
        <dbReference type="EMBL" id="THU87492.1"/>
    </source>
</evidence>
<gene>
    <name evidence="2" type="ORF">K435DRAFT_681572</name>
    <name evidence="1" type="ORF">K435DRAFT_681606</name>
</gene>
<sequence>DLVIRELSPRDRLRYSLACRETCDYVTSFNERAFRVAHVLRRYFPDASLLSKFRYLQYYLDVVISGSTALQFLERTTFKNADLDLYMNYEAVPQFKRFLEAAGYVWTPRCPHEMTAYCNLYEVYATVPPHIPYEARGIVKVFNFLREGETVQVIATKNGPMDAILGFHSTCVMNVITFSHAYSLFPYTTFHSNANVRIARRFSSAPAIMTYKAAIEKYEQRGWQSAFIPSSDVYLKLCSEFRTGLRYVGDSLCWTVALEGIANDVLGTTGLGLEPRFMGREMDPI</sequence>
<dbReference type="EMBL" id="ML179448">
    <property type="protein sequence ID" value="THU87498.1"/>
    <property type="molecule type" value="Genomic_DNA"/>
</dbReference>
<dbReference type="OrthoDB" id="3041043at2759"/>
<proteinExistence type="predicted"/>
<evidence type="ECO:0000313" key="3">
    <source>
        <dbReference type="Proteomes" id="UP000297245"/>
    </source>
</evidence>
<feature type="non-terminal residue" evidence="1">
    <location>
        <position position="1"/>
    </location>
</feature>
<dbReference type="Proteomes" id="UP000297245">
    <property type="component" value="Unassembled WGS sequence"/>
</dbReference>
<evidence type="ECO:0000313" key="2">
    <source>
        <dbReference type="EMBL" id="THU87498.1"/>
    </source>
</evidence>
<dbReference type="EMBL" id="ML179448">
    <property type="protein sequence ID" value="THU87492.1"/>
    <property type="molecule type" value="Genomic_DNA"/>
</dbReference>
<name>A0A4S8LEU6_DENBC</name>
<dbReference type="AlphaFoldDB" id="A0A4S8LEU6"/>
<keyword evidence="3" id="KW-1185">Reference proteome</keyword>